<evidence type="ECO:0000313" key="1">
    <source>
        <dbReference type="EMBL" id="PCG13025.1"/>
    </source>
</evidence>
<keyword evidence="2" id="KW-1185">Reference proteome</keyword>
<dbReference type="EMBL" id="NWVC01000015">
    <property type="protein sequence ID" value="PCG13025.1"/>
    <property type="molecule type" value="Genomic_DNA"/>
</dbReference>
<organism evidence="1 2">
    <name type="scientific">Sphingomonas adhaesiva</name>
    <dbReference type="NCBI Taxonomy" id="28212"/>
    <lineage>
        <taxon>Bacteria</taxon>
        <taxon>Pseudomonadati</taxon>
        <taxon>Pseudomonadota</taxon>
        <taxon>Alphaproteobacteria</taxon>
        <taxon>Sphingomonadales</taxon>
        <taxon>Sphingomonadaceae</taxon>
        <taxon>Sphingomonas</taxon>
    </lineage>
</organism>
<gene>
    <name evidence="1" type="ORF">COA07_16880</name>
</gene>
<evidence type="ECO:0000313" key="2">
    <source>
        <dbReference type="Proteomes" id="UP000218323"/>
    </source>
</evidence>
<dbReference type="Proteomes" id="UP000218323">
    <property type="component" value="Unassembled WGS sequence"/>
</dbReference>
<reference evidence="1 2" key="1">
    <citation type="submission" date="2017-09" db="EMBL/GenBank/DDBJ databases">
        <title>Sphingomonas adhaesiva DSM 7418, whole genome shotgun sequence.</title>
        <authorList>
            <person name="Feng G."/>
            <person name="Zhu H."/>
        </authorList>
    </citation>
    <scope>NUCLEOTIDE SEQUENCE [LARGE SCALE GENOMIC DNA]</scope>
    <source>
        <strain evidence="1 2">DSM 7418</strain>
    </source>
</reference>
<sequence length="240" mass="27086">MKGTPMLWIDTKTDDDARRRGEAQWTPVWTENQNGTATAAVPGPEKVDGQFWGDAIKDVQDDPAARLAMAERQLPLPGAFSQMAVARRAIIRQLKKEGKPFDAELRQLHYWAALSSWSVPYSEVLREPGFNVLESTPYAKLAKLNLTYDVIGCDELLGLNKTDRKMMREAWGEPKSHTTAHALYAELWREQESKLAAVRGKRRADLMDEIVALARPEPMVRKVPAPEPRRPGLLARIFGR</sequence>
<proteinExistence type="predicted"/>
<accession>A0A2A4I3G6</accession>
<dbReference type="AlphaFoldDB" id="A0A2A4I3G6"/>
<protein>
    <submittedName>
        <fullName evidence="1">Uncharacterized protein</fullName>
    </submittedName>
</protein>
<name>A0A2A4I3G6_9SPHN</name>
<comment type="caution">
    <text evidence="1">The sequence shown here is derived from an EMBL/GenBank/DDBJ whole genome shotgun (WGS) entry which is preliminary data.</text>
</comment>